<keyword evidence="1" id="KW-0805">Transcription regulation</keyword>
<dbReference type="Pfam" id="PF21597">
    <property type="entry name" value="TetR_C_43"/>
    <property type="match status" value="1"/>
</dbReference>
<dbReference type="Proteomes" id="UP000666915">
    <property type="component" value="Unassembled WGS sequence"/>
</dbReference>
<dbReference type="InterPro" id="IPR001647">
    <property type="entry name" value="HTH_TetR"/>
</dbReference>
<dbReference type="PRINTS" id="PR00455">
    <property type="entry name" value="HTHTETR"/>
</dbReference>
<keyword evidence="7" id="KW-1185">Reference proteome</keyword>
<dbReference type="SUPFAM" id="SSF48498">
    <property type="entry name" value="Tetracyclin repressor-like, C-terminal domain"/>
    <property type="match status" value="1"/>
</dbReference>
<comment type="caution">
    <text evidence="6">The sequence shown here is derived from an EMBL/GenBank/DDBJ whole genome shotgun (WGS) entry which is preliminary data.</text>
</comment>
<evidence type="ECO:0000256" key="3">
    <source>
        <dbReference type="ARBA" id="ARBA00023163"/>
    </source>
</evidence>
<reference evidence="6 7" key="1">
    <citation type="submission" date="2021-03" db="EMBL/GenBank/DDBJ databases">
        <authorList>
            <person name="Kanchanasin P."/>
            <person name="Saeng-In P."/>
            <person name="Phongsopitanun W."/>
            <person name="Yuki M."/>
            <person name="Kudo T."/>
            <person name="Ohkuma M."/>
            <person name="Tanasupawat S."/>
        </authorList>
    </citation>
    <scope>NUCLEOTIDE SEQUENCE [LARGE SCALE GENOMIC DNA]</scope>
    <source>
        <strain evidence="6 7">L46</strain>
    </source>
</reference>
<accession>A0ABS3R6S5</accession>
<keyword evidence="2 4" id="KW-0238">DNA-binding</keyword>
<dbReference type="Gene3D" id="1.10.357.10">
    <property type="entry name" value="Tetracycline Repressor, domain 2"/>
    <property type="match status" value="1"/>
</dbReference>
<name>A0ABS3R6S5_9ACTN</name>
<sequence>MEAGSRRRAEAGPRRADARRNRSRILEAALEAFAAEGRLVPLDEIARRAGVGAGTVYRNFPTKEALFTAVITERFESIIEEARSLADADDPGERFYGFLMWVVERAMFNHAICEALALEEGIKAFAAGVEEEFNAALGALLRRAQAAGDVRPDIDLRDVRALMAGCVVTERLRRADGPPGRMTALACDALRPAAVTKHRDESPRIVRNESRCEVCGTPLTTARTGRPPRFCGPACRQKAHRRRSAAAKSG</sequence>
<dbReference type="PANTHER" id="PTHR30055:SF234">
    <property type="entry name" value="HTH-TYPE TRANSCRIPTIONAL REGULATOR BETI"/>
    <property type="match status" value="1"/>
</dbReference>
<evidence type="ECO:0000259" key="5">
    <source>
        <dbReference type="PROSITE" id="PS50977"/>
    </source>
</evidence>
<dbReference type="InterPro" id="IPR050109">
    <property type="entry name" value="HTH-type_TetR-like_transc_reg"/>
</dbReference>
<protein>
    <submittedName>
        <fullName evidence="6">TetR/AcrR family transcriptional regulator</fullName>
    </submittedName>
</protein>
<feature type="DNA-binding region" description="H-T-H motif" evidence="4">
    <location>
        <begin position="41"/>
        <end position="60"/>
    </location>
</feature>
<gene>
    <name evidence="6" type="ORF">J4557_30865</name>
</gene>
<evidence type="ECO:0000313" key="6">
    <source>
        <dbReference type="EMBL" id="MBO2441934.1"/>
    </source>
</evidence>
<dbReference type="EMBL" id="JAGEOK010000022">
    <property type="protein sequence ID" value="MBO2441934.1"/>
    <property type="molecule type" value="Genomic_DNA"/>
</dbReference>
<evidence type="ECO:0000256" key="2">
    <source>
        <dbReference type="ARBA" id="ARBA00023125"/>
    </source>
</evidence>
<dbReference type="PANTHER" id="PTHR30055">
    <property type="entry name" value="HTH-TYPE TRANSCRIPTIONAL REGULATOR RUTR"/>
    <property type="match status" value="1"/>
</dbReference>
<dbReference type="Pfam" id="PF00440">
    <property type="entry name" value="TetR_N"/>
    <property type="match status" value="1"/>
</dbReference>
<proteinExistence type="predicted"/>
<dbReference type="InterPro" id="IPR049445">
    <property type="entry name" value="TetR_SbtR-like_C"/>
</dbReference>
<evidence type="ECO:0000256" key="4">
    <source>
        <dbReference type="PROSITE-ProRule" id="PRU00335"/>
    </source>
</evidence>
<feature type="domain" description="HTH tetR-type" evidence="5">
    <location>
        <begin position="19"/>
        <end position="78"/>
    </location>
</feature>
<dbReference type="PROSITE" id="PS50977">
    <property type="entry name" value="HTH_TETR_2"/>
    <property type="match status" value="1"/>
</dbReference>
<evidence type="ECO:0000256" key="1">
    <source>
        <dbReference type="ARBA" id="ARBA00023015"/>
    </source>
</evidence>
<dbReference type="SUPFAM" id="SSF46689">
    <property type="entry name" value="Homeodomain-like"/>
    <property type="match status" value="1"/>
</dbReference>
<organism evidence="6 7">
    <name type="scientific">Actinomadura nitritigenes</name>
    <dbReference type="NCBI Taxonomy" id="134602"/>
    <lineage>
        <taxon>Bacteria</taxon>
        <taxon>Bacillati</taxon>
        <taxon>Actinomycetota</taxon>
        <taxon>Actinomycetes</taxon>
        <taxon>Streptosporangiales</taxon>
        <taxon>Thermomonosporaceae</taxon>
        <taxon>Actinomadura</taxon>
    </lineage>
</organism>
<dbReference type="InterPro" id="IPR009057">
    <property type="entry name" value="Homeodomain-like_sf"/>
</dbReference>
<dbReference type="InterPro" id="IPR036271">
    <property type="entry name" value="Tet_transcr_reg_TetR-rel_C_sf"/>
</dbReference>
<keyword evidence="3" id="KW-0804">Transcription</keyword>
<evidence type="ECO:0000313" key="7">
    <source>
        <dbReference type="Proteomes" id="UP000666915"/>
    </source>
</evidence>